<organism evidence="3 4">
    <name type="scientific">Candidatus Shapirobacteria bacterium CG09_land_8_20_14_0_10_38_17</name>
    <dbReference type="NCBI Taxonomy" id="1974884"/>
    <lineage>
        <taxon>Bacteria</taxon>
        <taxon>Candidatus Shapironibacteriota</taxon>
    </lineage>
</organism>
<dbReference type="Proteomes" id="UP000231282">
    <property type="component" value="Unassembled WGS sequence"/>
</dbReference>
<feature type="compositionally biased region" description="Pro residues" evidence="1">
    <location>
        <begin position="23"/>
        <end position="58"/>
    </location>
</feature>
<dbReference type="PANTHER" id="PTHR48125:SF12">
    <property type="entry name" value="AT HOOK TRANSCRIPTION FACTOR FAMILY-RELATED"/>
    <property type="match status" value="1"/>
</dbReference>
<comment type="caution">
    <text evidence="3">The sequence shown here is derived from an EMBL/GenBank/DDBJ whole genome shotgun (WGS) entry which is preliminary data.</text>
</comment>
<gene>
    <name evidence="3" type="ORF">COT63_01240</name>
</gene>
<proteinExistence type="predicted"/>
<dbReference type="PANTHER" id="PTHR48125">
    <property type="entry name" value="LP07818P1"/>
    <property type="match status" value="1"/>
</dbReference>
<dbReference type="EMBL" id="PEZH01000022">
    <property type="protein sequence ID" value="PIS15198.1"/>
    <property type="molecule type" value="Genomic_DNA"/>
</dbReference>
<evidence type="ECO:0000313" key="4">
    <source>
        <dbReference type="Proteomes" id="UP000231282"/>
    </source>
</evidence>
<reference evidence="4" key="1">
    <citation type="submission" date="2017-09" db="EMBL/GenBank/DDBJ databases">
        <title>Depth-based differentiation of microbial function through sediment-hosted aquifers and enrichment of novel symbionts in the deep terrestrial subsurface.</title>
        <authorList>
            <person name="Probst A.J."/>
            <person name="Ladd B."/>
            <person name="Jarett J.K."/>
            <person name="Geller-Mcgrath D.E."/>
            <person name="Sieber C.M.K."/>
            <person name="Emerson J.B."/>
            <person name="Anantharaman K."/>
            <person name="Thomas B.C."/>
            <person name="Malmstrom R."/>
            <person name="Stieglmeier M."/>
            <person name="Klingl A."/>
            <person name="Woyke T."/>
            <person name="Ryan C.M."/>
            <person name="Banfield J.F."/>
        </authorList>
    </citation>
    <scope>NUCLEOTIDE SEQUENCE [LARGE SCALE GENOMIC DNA]</scope>
</reference>
<feature type="compositionally biased region" description="Basic and acidic residues" evidence="1">
    <location>
        <begin position="1"/>
        <end position="22"/>
    </location>
</feature>
<name>A0A2H0WTE0_9BACT</name>
<feature type="region of interest" description="Disordered" evidence="1">
    <location>
        <begin position="358"/>
        <end position="392"/>
    </location>
</feature>
<feature type="compositionally biased region" description="Pro residues" evidence="1">
    <location>
        <begin position="378"/>
        <end position="390"/>
    </location>
</feature>
<feature type="transmembrane region" description="Helical" evidence="2">
    <location>
        <begin position="82"/>
        <end position="102"/>
    </location>
</feature>
<evidence type="ECO:0000256" key="2">
    <source>
        <dbReference type="SAM" id="Phobius"/>
    </source>
</evidence>
<keyword evidence="2" id="KW-0812">Transmembrane</keyword>
<evidence type="ECO:0000256" key="1">
    <source>
        <dbReference type="SAM" id="MobiDB-lite"/>
    </source>
</evidence>
<keyword evidence="2" id="KW-0472">Membrane</keyword>
<protein>
    <submittedName>
        <fullName evidence="3">Uncharacterized protein</fullName>
    </submittedName>
</protein>
<dbReference type="AlphaFoldDB" id="A0A2H0WTE0"/>
<sequence length="498" mass="54939">MDNKSLPPKSEKLLPPYREEKAPLPPKSPSLSPSTPPTPPPPPTTSPPSPPPVSPPPVTSSIASVGLSPNPSKKTPFNKKTWLIILLAFFILAGIVGGIYLVQQRQQLKGKATVSGRLICMPLDDQGNITNEKYRYHRIKVKNETNQNIQIKVQENLCPYEPGQPVSGYRCDNYSQAYPLIVDAGQEKIIAIDIPCEKIGQLDVSKDKDHYEYVGIDPNTIPDCFNTIDNQVWQGGIAFTIKANTCANCIIQGYKVMMPGNKKDISPVFDQEVTCVDTNGVAHSSYVNPYQFLNIPAGQYTCSAEVPDGYTVGSTLCINNYNCHETTPVMGASKIFDCPAGGEADLWWHYYTPTPTLTPTTEPPTSTPTLTPILTPTSKPPTSTPIPTNTPAPSYSCECSDIKLYNQNWDEIQPTNIIAGQTIYIAVFGQEDFPTYTIDRGRIRINKTTWDADDETQMTVTNHPNEFYITYHIPTSGGSFKIEGEVHLTGPEEEGHWQ</sequence>
<feature type="compositionally biased region" description="Low complexity" evidence="1">
    <location>
        <begin position="367"/>
        <end position="377"/>
    </location>
</feature>
<accession>A0A2H0WTE0</accession>
<evidence type="ECO:0000313" key="3">
    <source>
        <dbReference type="EMBL" id="PIS15198.1"/>
    </source>
</evidence>
<keyword evidence="2" id="KW-1133">Transmembrane helix</keyword>
<feature type="region of interest" description="Disordered" evidence="1">
    <location>
        <begin position="1"/>
        <end position="72"/>
    </location>
</feature>